<evidence type="ECO:0000256" key="1">
    <source>
        <dbReference type="SAM" id="MobiDB-lite"/>
    </source>
</evidence>
<dbReference type="Proteomes" id="UP000785679">
    <property type="component" value="Unassembled WGS sequence"/>
</dbReference>
<accession>A0A8J8NGM0</accession>
<dbReference type="EMBL" id="RRYP01017131">
    <property type="protein sequence ID" value="TNV74324.1"/>
    <property type="molecule type" value="Genomic_DNA"/>
</dbReference>
<reference evidence="2" key="1">
    <citation type="submission" date="2019-06" db="EMBL/GenBank/DDBJ databases">
        <authorList>
            <person name="Zheng W."/>
        </authorList>
    </citation>
    <scope>NUCLEOTIDE SEQUENCE</scope>
    <source>
        <strain evidence="2">QDHG01</strain>
    </source>
</reference>
<feature type="compositionally biased region" description="Low complexity" evidence="1">
    <location>
        <begin position="367"/>
        <end position="395"/>
    </location>
</feature>
<gene>
    <name evidence="2" type="ORF">FGO68_gene8641</name>
</gene>
<feature type="region of interest" description="Disordered" evidence="1">
    <location>
        <begin position="219"/>
        <end position="246"/>
    </location>
</feature>
<feature type="region of interest" description="Disordered" evidence="1">
    <location>
        <begin position="279"/>
        <end position="306"/>
    </location>
</feature>
<comment type="caution">
    <text evidence="2">The sequence shown here is derived from an EMBL/GenBank/DDBJ whole genome shotgun (WGS) entry which is preliminary data.</text>
</comment>
<feature type="region of interest" description="Disordered" evidence="1">
    <location>
        <begin position="355"/>
        <end position="395"/>
    </location>
</feature>
<evidence type="ECO:0000313" key="2">
    <source>
        <dbReference type="EMBL" id="TNV74324.1"/>
    </source>
</evidence>
<proteinExistence type="predicted"/>
<keyword evidence="3" id="KW-1185">Reference proteome</keyword>
<dbReference type="AlphaFoldDB" id="A0A8J8NGM0"/>
<evidence type="ECO:0000313" key="3">
    <source>
        <dbReference type="Proteomes" id="UP000785679"/>
    </source>
</evidence>
<protein>
    <submittedName>
        <fullName evidence="2">Uncharacterized protein</fullName>
    </submittedName>
</protein>
<organism evidence="2 3">
    <name type="scientific">Halteria grandinella</name>
    <dbReference type="NCBI Taxonomy" id="5974"/>
    <lineage>
        <taxon>Eukaryota</taxon>
        <taxon>Sar</taxon>
        <taxon>Alveolata</taxon>
        <taxon>Ciliophora</taxon>
        <taxon>Intramacronucleata</taxon>
        <taxon>Spirotrichea</taxon>
        <taxon>Stichotrichia</taxon>
        <taxon>Sporadotrichida</taxon>
        <taxon>Halteriidae</taxon>
        <taxon>Halteria</taxon>
    </lineage>
</organism>
<sequence length="534" mass="61335">MQYDDEGLTVRQKVKKVGNTHLLPKLNSNIGVDNSKYIININLAHDFREYAHACKRLLKQEDTPGVIMIGCGRAITRLLKIAQVCAEYFPGLHMLNAFKYVRCRTCESKHLNILNKQEESTILSNPTENRRISNFMKITPQEDGNWCPTEQISHKCRIATSFPLLLVHTLRLSFDKNFVIKGATPHAIAVGYQKPLNLPESKMTFSELLELYACTEEEDDPNRQKYPPKRPAKSVLTEQPKVYNKGSSVKEPQKVCHWHVCLKRPGLCQSNKCEKFGNYGRHDSKCNVTNPSKPEKPYTPEKQYPSQYPAQRAGYNYNEEPSQSWHDTVPERKPYRQQVQAPYISQKPVYDYQPQSYAHQQEKEPSHYSPSQYPQYQYPQQQQEYPPQPSQRPASSAAYNYYYPEEKPQPPASNPYMMAKYSNPLDQMVPHTSPVEEPQKTYFYGIQNPQKHVKIPVPADHWLHTVSPGYSGGSPGKRIDWSAQFNSTHNQRLAATLSSAYQRPSPVNPEMQASYPKARPAAYGVKPTYTKYNV</sequence>
<name>A0A8J8NGM0_HALGN</name>